<proteinExistence type="predicted"/>
<feature type="compositionally biased region" description="Low complexity" evidence="1">
    <location>
        <begin position="47"/>
        <end position="58"/>
    </location>
</feature>
<organism evidence="2 3">
    <name type="scientific">Coprinellus micaceus</name>
    <name type="common">Glistening ink-cap mushroom</name>
    <name type="synonym">Coprinus micaceus</name>
    <dbReference type="NCBI Taxonomy" id="71717"/>
    <lineage>
        <taxon>Eukaryota</taxon>
        <taxon>Fungi</taxon>
        <taxon>Dikarya</taxon>
        <taxon>Basidiomycota</taxon>
        <taxon>Agaricomycotina</taxon>
        <taxon>Agaricomycetes</taxon>
        <taxon>Agaricomycetidae</taxon>
        <taxon>Agaricales</taxon>
        <taxon>Agaricineae</taxon>
        <taxon>Psathyrellaceae</taxon>
        <taxon>Coprinellus</taxon>
    </lineage>
</organism>
<sequence>FGDAPQRPEAPRSCQVRTWKTSVSYTCHRPLYECEGRSQSLLNVRKASNSASNSETSSMKARSVSSGSLKRSHPPSATSSKEKGGTKNKGGMGTLNDRFSVGKGSVDGKSLSNVNESGLRK</sequence>
<gene>
    <name evidence="2" type="ORF">FA13DRAFT_1741243</name>
</gene>
<name>A0A4Y7SJX7_COPMI</name>
<accession>A0A4Y7SJX7</accession>
<reference evidence="2 3" key="1">
    <citation type="journal article" date="2019" name="Nat. Ecol. Evol.">
        <title>Megaphylogeny resolves global patterns of mushroom evolution.</title>
        <authorList>
            <person name="Varga T."/>
            <person name="Krizsan K."/>
            <person name="Foldi C."/>
            <person name="Dima B."/>
            <person name="Sanchez-Garcia M."/>
            <person name="Sanchez-Ramirez S."/>
            <person name="Szollosi G.J."/>
            <person name="Szarkandi J.G."/>
            <person name="Papp V."/>
            <person name="Albert L."/>
            <person name="Andreopoulos W."/>
            <person name="Angelini C."/>
            <person name="Antonin V."/>
            <person name="Barry K.W."/>
            <person name="Bougher N.L."/>
            <person name="Buchanan P."/>
            <person name="Buyck B."/>
            <person name="Bense V."/>
            <person name="Catcheside P."/>
            <person name="Chovatia M."/>
            <person name="Cooper J."/>
            <person name="Damon W."/>
            <person name="Desjardin D."/>
            <person name="Finy P."/>
            <person name="Geml J."/>
            <person name="Haridas S."/>
            <person name="Hughes K."/>
            <person name="Justo A."/>
            <person name="Karasinski D."/>
            <person name="Kautmanova I."/>
            <person name="Kiss B."/>
            <person name="Kocsube S."/>
            <person name="Kotiranta H."/>
            <person name="LaButti K.M."/>
            <person name="Lechner B.E."/>
            <person name="Liimatainen K."/>
            <person name="Lipzen A."/>
            <person name="Lukacs Z."/>
            <person name="Mihaltcheva S."/>
            <person name="Morgado L.N."/>
            <person name="Niskanen T."/>
            <person name="Noordeloos M.E."/>
            <person name="Ohm R.A."/>
            <person name="Ortiz-Santana B."/>
            <person name="Ovrebo C."/>
            <person name="Racz N."/>
            <person name="Riley R."/>
            <person name="Savchenko A."/>
            <person name="Shiryaev A."/>
            <person name="Soop K."/>
            <person name="Spirin V."/>
            <person name="Szebenyi C."/>
            <person name="Tomsovsky M."/>
            <person name="Tulloss R.E."/>
            <person name="Uehling J."/>
            <person name="Grigoriev I.V."/>
            <person name="Vagvolgyi C."/>
            <person name="Papp T."/>
            <person name="Martin F.M."/>
            <person name="Miettinen O."/>
            <person name="Hibbett D.S."/>
            <person name="Nagy L.G."/>
        </authorList>
    </citation>
    <scope>NUCLEOTIDE SEQUENCE [LARGE SCALE GENOMIC DNA]</scope>
    <source>
        <strain evidence="2 3">FP101781</strain>
    </source>
</reference>
<feature type="compositionally biased region" description="Polar residues" evidence="1">
    <location>
        <begin position="110"/>
        <end position="121"/>
    </location>
</feature>
<evidence type="ECO:0000313" key="2">
    <source>
        <dbReference type="EMBL" id="TEB22177.1"/>
    </source>
</evidence>
<evidence type="ECO:0000313" key="3">
    <source>
        <dbReference type="Proteomes" id="UP000298030"/>
    </source>
</evidence>
<protein>
    <submittedName>
        <fullName evidence="2">Uncharacterized protein</fullName>
    </submittedName>
</protein>
<dbReference type="AlphaFoldDB" id="A0A4Y7SJX7"/>
<feature type="non-terminal residue" evidence="2">
    <location>
        <position position="1"/>
    </location>
</feature>
<evidence type="ECO:0000256" key="1">
    <source>
        <dbReference type="SAM" id="MobiDB-lite"/>
    </source>
</evidence>
<dbReference type="EMBL" id="QPFP01000096">
    <property type="protein sequence ID" value="TEB22177.1"/>
    <property type="molecule type" value="Genomic_DNA"/>
</dbReference>
<keyword evidence="3" id="KW-1185">Reference proteome</keyword>
<dbReference type="Proteomes" id="UP000298030">
    <property type="component" value="Unassembled WGS sequence"/>
</dbReference>
<feature type="compositionally biased region" description="Polar residues" evidence="1">
    <location>
        <begin position="59"/>
        <end position="79"/>
    </location>
</feature>
<comment type="caution">
    <text evidence="2">The sequence shown here is derived from an EMBL/GenBank/DDBJ whole genome shotgun (WGS) entry which is preliminary data.</text>
</comment>
<feature type="region of interest" description="Disordered" evidence="1">
    <location>
        <begin position="44"/>
        <end position="121"/>
    </location>
</feature>